<organism evidence="8 9">
    <name type="scientific">Colletotrichum incanum</name>
    <name type="common">Soybean anthracnose fungus</name>
    <dbReference type="NCBI Taxonomy" id="1573173"/>
    <lineage>
        <taxon>Eukaryota</taxon>
        <taxon>Fungi</taxon>
        <taxon>Dikarya</taxon>
        <taxon>Ascomycota</taxon>
        <taxon>Pezizomycotina</taxon>
        <taxon>Sordariomycetes</taxon>
        <taxon>Hypocreomycetidae</taxon>
        <taxon>Glomerellales</taxon>
        <taxon>Glomerellaceae</taxon>
        <taxon>Colletotrichum</taxon>
        <taxon>Colletotrichum spaethianum species complex</taxon>
    </lineage>
</organism>
<keyword evidence="4 6" id="KW-1133">Transmembrane helix</keyword>
<feature type="transmembrane region" description="Helical" evidence="6">
    <location>
        <begin position="218"/>
        <end position="238"/>
    </location>
</feature>
<feature type="transmembrane region" description="Helical" evidence="6">
    <location>
        <begin position="124"/>
        <end position="143"/>
    </location>
</feature>
<feature type="transmembrane region" description="Helical" evidence="6">
    <location>
        <begin position="360"/>
        <end position="380"/>
    </location>
</feature>
<feature type="transmembrane region" description="Helical" evidence="6">
    <location>
        <begin position="455"/>
        <end position="479"/>
    </location>
</feature>
<evidence type="ECO:0000256" key="1">
    <source>
        <dbReference type="ARBA" id="ARBA00004141"/>
    </source>
</evidence>
<feature type="transmembrane region" description="Helical" evidence="6">
    <location>
        <begin position="425"/>
        <end position="443"/>
    </location>
</feature>
<evidence type="ECO:0000313" key="9">
    <source>
        <dbReference type="Proteomes" id="UP000076584"/>
    </source>
</evidence>
<comment type="subcellular location">
    <subcellularLocation>
        <location evidence="1">Membrane</location>
        <topology evidence="1">Multi-pass membrane protein</topology>
    </subcellularLocation>
</comment>
<proteinExistence type="predicted"/>
<keyword evidence="9" id="KW-1185">Reference proteome</keyword>
<dbReference type="EMBL" id="LFIW01002434">
    <property type="protein sequence ID" value="KZL70815.1"/>
    <property type="molecule type" value="Genomic_DNA"/>
</dbReference>
<comment type="caution">
    <text evidence="8">The sequence shown here is derived from an EMBL/GenBank/DDBJ whole genome shotgun (WGS) entry which is preliminary data.</text>
</comment>
<evidence type="ECO:0000259" key="7">
    <source>
        <dbReference type="PROSITE" id="PS50850"/>
    </source>
</evidence>
<evidence type="ECO:0000256" key="3">
    <source>
        <dbReference type="ARBA" id="ARBA00022692"/>
    </source>
</evidence>
<feature type="transmembrane region" description="Helical" evidence="6">
    <location>
        <begin position="337"/>
        <end position="353"/>
    </location>
</feature>
<dbReference type="SUPFAM" id="SSF103473">
    <property type="entry name" value="MFS general substrate transporter"/>
    <property type="match status" value="1"/>
</dbReference>
<dbReference type="InterPro" id="IPR011701">
    <property type="entry name" value="MFS"/>
</dbReference>
<dbReference type="GO" id="GO:0016020">
    <property type="term" value="C:membrane"/>
    <property type="evidence" value="ECO:0007669"/>
    <property type="project" value="UniProtKB-SubCell"/>
</dbReference>
<sequence>MVFDESRMSQPTADEHERGSAIISQLDHGGQYTSCSVGHTLVWSPGEEAQIVRKIDFFLLFPLMIGYFLLQIDRTNIGNALTDNFLNDVSISQNQFNVGQQLLSVGIIIFEVPSNLVLYRTGPAIWIGGQIIAWGLVATFQAFQRGLGSFLATRFLLGACEAGFLPASLYILSRWYRTSEIGIRFALLFVSNYVSVATSGIIAYGILHMRGVAGLAGWQWLFILEGICTVAFGLYFLLSFPTELSSPISIARISPFSAREALILEERVIRDDPSKTEVAKHISWEEARSALTNWRLIPHLIISILGLAPSAAVGAYAPSLVNAFGFGRLRSNAMTSIGYWGLALVNILAGWAVDRLRARGPVMAFALMLALVFNIGNRVLVTSRDKNLRFAMLLLSISVSTPWHAINGSWLSLNARSAGERSITLAIYIMAANCNGIIGPQLFRAGDGPYYPKGFSYIVGFLAAAFVLSLVTILQYSLLNRRAMSRPGLKFHL</sequence>
<evidence type="ECO:0000256" key="2">
    <source>
        <dbReference type="ARBA" id="ARBA00022448"/>
    </source>
</evidence>
<dbReference type="Proteomes" id="UP000076584">
    <property type="component" value="Unassembled WGS sequence"/>
</dbReference>
<name>A0A166SJE8_COLIC</name>
<dbReference type="Pfam" id="PF07690">
    <property type="entry name" value="MFS_1"/>
    <property type="match status" value="1"/>
</dbReference>
<dbReference type="InterPro" id="IPR020846">
    <property type="entry name" value="MFS_dom"/>
</dbReference>
<dbReference type="PROSITE" id="PS50850">
    <property type="entry name" value="MFS"/>
    <property type="match status" value="1"/>
</dbReference>
<feature type="transmembrane region" description="Helical" evidence="6">
    <location>
        <begin position="155"/>
        <end position="173"/>
    </location>
</feature>
<accession>A0A166SJE8</accession>
<protein>
    <submittedName>
        <fullName evidence="8">Alternative sulfate transporter</fullName>
    </submittedName>
</protein>
<evidence type="ECO:0000256" key="4">
    <source>
        <dbReference type="ARBA" id="ARBA00022989"/>
    </source>
</evidence>
<evidence type="ECO:0000256" key="5">
    <source>
        <dbReference type="ARBA" id="ARBA00023136"/>
    </source>
</evidence>
<evidence type="ECO:0000313" key="8">
    <source>
        <dbReference type="EMBL" id="KZL70815.1"/>
    </source>
</evidence>
<gene>
    <name evidence="8" type="ORF">CI238_12956</name>
</gene>
<keyword evidence="5 6" id="KW-0472">Membrane</keyword>
<dbReference type="GO" id="GO:0022857">
    <property type="term" value="F:transmembrane transporter activity"/>
    <property type="evidence" value="ECO:0007669"/>
    <property type="project" value="InterPro"/>
</dbReference>
<feature type="transmembrane region" description="Helical" evidence="6">
    <location>
        <begin position="185"/>
        <end position="206"/>
    </location>
</feature>
<keyword evidence="2" id="KW-0813">Transport</keyword>
<feature type="transmembrane region" description="Helical" evidence="6">
    <location>
        <begin position="392"/>
        <end position="413"/>
    </location>
</feature>
<dbReference type="PANTHER" id="PTHR43791:SF32">
    <property type="entry name" value="MAJOR FACILITATOR SUPERFAMILY (MFS) PROFILE DOMAIN-CONTAINING PROTEIN"/>
    <property type="match status" value="1"/>
</dbReference>
<keyword evidence="3 6" id="KW-0812">Transmembrane</keyword>
<dbReference type="AlphaFoldDB" id="A0A166SJE8"/>
<evidence type="ECO:0000256" key="6">
    <source>
        <dbReference type="SAM" id="Phobius"/>
    </source>
</evidence>
<feature type="domain" description="Major facilitator superfamily (MFS) profile" evidence="7">
    <location>
        <begin position="59"/>
        <end position="483"/>
    </location>
</feature>
<dbReference type="InterPro" id="IPR036259">
    <property type="entry name" value="MFS_trans_sf"/>
</dbReference>
<dbReference type="Gene3D" id="1.20.1250.20">
    <property type="entry name" value="MFS general substrate transporter like domains"/>
    <property type="match status" value="2"/>
</dbReference>
<dbReference type="PANTHER" id="PTHR43791">
    <property type="entry name" value="PERMEASE-RELATED"/>
    <property type="match status" value="1"/>
</dbReference>
<feature type="transmembrane region" description="Helical" evidence="6">
    <location>
        <begin position="296"/>
        <end position="317"/>
    </location>
</feature>
<reference evidence="8 9" key="1">
    <citation type="submission" date="2015-06" db="EMBL/GenBank/DDBJ databases">
        <title>Survival trade-offs in plant roots during colonization by closely related pathogenic and mutualistic fungi.</title>
        <authorList>
            <person name="Hacquard S."/>
            <person name="Kracher B."/>
            <person name="Hiruma K."/>
            <person name="Weinman A."/>
            <person name="Muench P."/>
            <person name="Garrido Oter R."/>
            <person name="Ver Loren van Themaat E."/>
            <person name="Dallerey J.-F."/>
            <person name="Damm U."/>
            <person name="Henrissat B."/>
            <person name="Lespinet O."/>
            <person name="Thon M."/>
            <person name="Kemen E."/>
            <person name="McHardy A.C."/>
            <person name="Schulze-Lefert P."/>
            <person name="O'Connell R.J."/>
        </authorList>
    </citation>
    <scope>NUCLEOTIDE SEQUENCE [LARGE SCALE GENOMIC DNA]</scope>
    <source>
        <strain evidence="8 9">MAFF 238704</strain>
    </source>
</reference>